<accession>A0A964UUG8</accession>
<evidence type="ECO:0000313" key="1">
    <source>
        <dbReference type="EMBL" id="NBE55679.1"/>
    </source>
</evidence>
<gene>
    <name evidence="1" type="ORF">GUY60_30455</name>
</gene>
<dbReference type="RefSeq" id="WP_161703641.1">
    <property type="nucleotide sequence ID" value="NZ_JAAAHS010000355.1"/>
</dbReference>
<evidence type="ECO:0000313" key="2">
    <source>
        <dbReference type="Proteomes" id="UP000598297"/>
    </source>
</evidence>
<reference evidence="1" key="1">
    <citation type="submission" date="2020-01" db="EMBL/GenBank/DDBJ databases">
        <title>Whole-genome analyses of novel actinobacteria.</title>
        <authorList>
            <person name="Sahin N."/>
        </authorList>
    </citation>
    <scope>NUCLEOTIDE SEQUENCE</scope>
    <source>
        <strain evidence="1">YC537</strain>
    </source>
</reference>
<protein>
    <submittedName>
        <fullName evidence="1">Uncharacterized protein</fullName>
    </submittedName>
</protein>
<sequence>MSVDRSSPVSRSEPLTVVVAVEGTAPALELLGTLDAGQVDSVVRQVLGTRWGYRLRSQEPGRHTLTFTVSGPGTGTGSELPVGELADRLTSRLDEDSVTRGEDEGTYGPVVKVLRASPLQRELLAAAEVRAGAGIGV</sequence>
<dbReference type="EMBL" id="JAAAHS010000355">
    <property type="protein sequence ID" value="NBE55679.1"/>
    <property type="molecule type" value="Genomic_DNA"/>
</dbReference>
<comment type="caution">
    <text evidence="1">The sequence shown here is derived from an EMBL/GenBank/DDBJ whole genome shotgun (WGS) entry which is preliminary data.</text>
</comment>
<dbReference type="OrthoDB" id="4335331at2"/>
<dbReference type="AlphaFoldDB" id="A0A964UUG8"/>
<name>A0A964UUG8_9ACTN</name>
<proteinExistence type="predicted"/>
<keyword evidence="2" id="KW-1185">Reference proteome</keyword>
<organism evidence="1 2">
    <name type="scientific">Streptomyces boluensis</name>
    <dbReference type="NCBI Taxonomy" id="1775135"/>
    <lineage>
        <taxon>Bacteria</taxon>
        <taxon>Bacillati</taxon>
        <taxon>Actinomycetota</taxon>
        <taxon>Actinomycetes</taxon>
        <taxon>Kitasatosporales</taxon>
        <taxon>Streptomycetaceae</taxon>
        <taxon>Streptomyces</taxon>
    </lineage>
</organism>
<feature type="non-terminal residue" evidence="1">
    <location>
        <position position="137"/>
    </location>
</feature>
<dbReference type="Proteomes" id="UP000598297">
    <property type="component" value="Unassembled WGS sequence"/>
</dbReference>